<dbReference type="PANTHER" id="PTHR43779">
    <property type="entry name" value="DIOXYGENASE RV0097-RELATED"/>
    <property type="match status" value="1"/>
</dbReference>
<feature type="domain" description="TauD/TfdA-like" evidence="6">
    <location>
        <begin position="4"/>
        <end position="272"/>
    </location>
</feature>
<dbReference type="InterPro" id="IPR003819">
    <property type="entry name" value="TauD/TfdA-like"/>
</dbReference>
<gene>
    <name evidence="7" type="ORF">G0P99_16850</name>
</gene>
<protein>
    <submittedName>
        <fullName evidence="7">TauD/TfdA family dioxygenase</fullName>
    </submittedName>
</protein>
<evidence type="ECO:0000256" key="1">
    <source>
        <dbReference type="ARBA" id="ARBA00005896"/>
    </source>
</evidence>
<dbReference type="Gene3D" id="3.60.130.10">
    <property type="entry name" value="Clavaminate synthase-like"/>
    <property type="match status" value="1"/>
</dbReference>
<dbReference type="Pfam" id="PF02668">
    <property type="entry name" value="TauD"/>
    <property type="match status" value="1"/>
</dbReference>
<keyword evidence="2" id="KW-0479">Metal-binding</keyword>
<evidence type="ECO:0000313" key="7">
    <source>
        <dbReference type="EMBL" id="NDW46623.1"/>
    </source>
</evidence>
<accession>A0A6B2NV66</accession>
<keyword evidence="5" id="KW-0408">Iron</keyword>
<dbReference type="AlphaFoldDB" id="A0A6B2NV66"/>
<dbReference type="EMBL" id="JAAGOX010000032">
    <property type="protein sequence ID" value="NDW46623.1"/>
    <property type="molecule type" value="Genomic_DNA"/>
</dbReference>
<sequence length="291" mass="32831">MQTSALHPSFGRIVHDIDLREVTAGHLYPEIRALFETHSALLFPAQSITDTDHTRLGTLFGPLENRDAMAAGRDVAFQVSELSNQTRNGLRAQDDLHMLNLQSNMLWHTDSTFLPTPALINILTALVVPPSGGETEIASTRVAWAEMPAHLRDRLKHAVIWHRLSHSRAKLSAELARLPTMTRWPDRPWRAIWPNPVTGEEALFIASHAFAIEGLGHAESQEILEEAIAFCTRPEYVYSHRWQVGDVLIWDERATLHRGRPWDYDHERTLRSICCSVTEADGLSAVRVLHA</sequence>
<organism evidence="7">
    <name type="scientific">Ruegeria sp. PrR005</name>
    <dbReference type="NCBI Taxonomy" id="2706882"/>
    <lineage>
        <taxon>Bacteria</taxon>
        <taxon>Pseudomonadati</taxon>
        <taxon>Pseudomonadota</taxon>
        <taxon>Alphaproteobacteria</taxon>
        <taxon>Rhodobacterales</taxon>
        <taxon>Roseobacteraceae</taxon>
        <taxon>Ruegeria</taxon>
    </lineage>
</organism>
<dbReference type="GO" id="GO:0046872">
    <property type="term" value="F:metal ion binding"/>
    <property type="evidence" value="ECO:0007669"/>
    <property type="project" value="UniProtKB-KW"/>
</dbReference>
<comment type="caution">
    <text evidence="7">The sequence shown here is derived from an EMBL/GenBank/DDBJ whole genome shotgun (WGS) entry which is preliminary data.</text>
</comment>
<proteinExistence type="inferred from homology"/>
<comment type="similarity">
    <text evidence="1">Belongs to the TfdA dioxygenase family.</text>
</comment>
<dbReference type="SUPFAM" id="SSF51197">
    <property type="entry name" value="Clavaminate synthase-like"/>
    <property type="match status" value="1"/>
</dbReference>
<evidence type="ECO:0000256" key="4">
    <source>
        <dbReference type="ARBA" id="ARBA00023002"/>
    </source>
</evidence>
<dbReference type="InterPro" id="IPR042098">
    <property type="entry name" value="TauD-like_sf"/>
</dbReference>
<dbReference type="PANTHER" id="PTHR43779:SF3">
    <property type="entry name" value="(3R)-3-[(CARBOXYMETHYL)AMINO]FATTY ACID OXYGENASE_DECARBOXYLASE"/>
    <property type="match status" value="1"/>
</dbReference>
<keyword evidence="4" id="KW-0560">Oxidoreductase</keyword>
<evidence type="ECO:0000256" key="5">
    <source>
        <dbReference type="ARBA" id="ARBA00023004"/>
    </source>
</evidence>
<evidence type="ECO:0000256" key="3">
    <source>
        <dbReference type="ARBA" id="ARBA00022964"/>
    </source>
</evidence>
<keyword evidence="3 7" id="KW-0223">Dioxygenase</keyword>
<evidence type="ECO:0000259" key="6">
    <source>
        <dbReference type="Pfam" id="PF02668"/>
    </source>
</evidence>
<dbReference type="InterPro" id="IPR051178">
    <property type="entry name" value="TfdA_dioxygenase"/>
</dbReference>
<dbReference type="RefSeq" id="WP_164131640.1">
    <property type="nucleotide sequence ID" value="NZ_JAAGOX010000032.1"/>
</dbReference>
<reference evidence="7" key="1">
    <citation type="submission" date="2020-02" db="EMBL/GenBank/DDBJ databases">
        <title>Delineation of the pyrene-degrading pathway in Roseobacter clade bacteria by genomic analysis.</title>
        <authorList>
            <person name="Zhou H."/>
            <person name="Wang H."/>
        </authorList>
    </citation>
    <scope>NUCLEOTIDE SEQUENCE</scope>
    <source>
        <strain evidence="7">PrR005</strain>
    </source>
</reference>
<dbReference type="GO" id="GO:0016706">
    <property type="term" value="F:2-oxoglutarate-dependent dioxygenase activity"/>
    <property type="evidence" value="ECO:0007669"/>
    <property type="project" value="UniProtKB-ARBA"/>
</dbReference>
<evidence type="ECO:0000256" key="2">
    <source>
        <dbReference type="ARBA" id="ARBA00022723"/>
    </source>
</evidence>
<name>A0A6B2NV66_9RHOB</name>